<name>A0AA36J8C3_9DINO</name>
<feature type="compositionally biased region" description="Basic and acidic residues" evidence="1">
    <location>
        <begin position="214"/>
        <end position="223"/>
    </location>
</feature>
<proteinExistence type="predicted"/>
<reference evidence="2" key="1">
    <citation type="submission" date="2023-08" db="EMBL/GenBank/DDBJ databases">
        <authorList>
            <person name="Chen Y."/>
            <person name="Shah S."/>
            <person name="Dougan E. K."/>
            <person name="Thang M."/>
            <person name="Chan C."/>
        </authorList>
    </citation>
    <scope>NUCLEOTIDE SEQUENCE</scope>
</reference>
<dbReference type="Proteomes" id="UP001178507">
    <property type="component" value="Unassembled WGS sequence"/>
</dbReference>
<dbReference type="AlphaFoldDB" id="A0AA36J8C3"/>
<accession>A0AA36J8C3</accession>
<keyword evidence="3" id="KW-1185">Reference proteome</keyword>
<evidence type="ECO:0000256" key="1">
    <source>
        <dbReference type="SAM" id="MobiDB-lite"/>
    </source>
</evidence>
<evidence type="ECO:0000313" key="3">
    <source>
        <dbReference type="Proteomes" id="UP001178507"/>
    </source>
</evidence>
<feature type="compositionally biased region" description="Low complexity" evidence="1">
    <location>
        <begin position="169"/>
        <end position="182"/>
    </location>
</feature>
<dbReference type="EMBL" id="CAUJNA010003396">
    <property type="protein sequence ID" value="CAJ1401051.1"/>
    <property type="molecule type" value="Genomic_DNA"/>
</dbReference>
<feature type="region of interest" description="Disordered" evidence="1">
    <location>
        <begin position="156"/>
        <end position="223"/>
    </location>
</feature>
<gene>
    <name evidence="2" type="ORF">EVOR1521_LOCUS24269</name>
</gene>
<comment type="caution">
    <text evidence="2">The sequence shown here is derived from an EMBL/GenBank/DDBJ whole genome shotgun (WGS) entry which is preliminary data.</text>
</comment>
<protein>
    <submittedName>
        <fullName evidence="2">Uncharacterized protein</fullName>
    </submittedName>
</protein>
<organism evidence="2 3">
    <name type="scientific">Effrenium voratum</name>
    <dbReference type="NCBI Taxonomy" id="2562239"/>
    <lineage>
        <taxon>Eukaryota</taxon>
        <taxon>Sar</taxon>
        <taxon>Alveolata</taxon>
        <taxon>Dinophyceae</taxon>
        <taxon>Suessiales</taxon>
        <taxon>Symbiodiniaceae</taxon>
        <taxon>Effrenium</taxon>
    </lineage>
</organism>
<evidence type="ECO:0000313" key="2">
    <source>
        <dbReference type="EMBL" id="CAJ1401051.1"/>
    </source>
</evidence>
<sequence>MSNCSVPLNILSFLSKVEVINMQCTCNQRSALITWNHRMAVIEQATRVTSVTGLVQAMIDSIPDHGRGQARQCFCPQHGLPADSQCQVCKVLLELGQRHLPARDQLVMSSGAKLVRGNGHAIIESLTLRSATGAGWDLRSFIETSFAAWGDVLRARDPDSSDDADDSPSDCTSGDYDSGYDSGDYDSTRYNSGDYDSTGFDSGDDNSSVSDDPSEAHDDDAHEVDRLFAVIDASIY</sequence>